<reference evidence="1 2" key="1">
    <citation type="submission" date="2016-10" db="EMBL/GenBank/DDBJ databases">
        <authorList>
            <person name="de Groot N.N."/>
        </authorList>
    </citation>
    <scope>NUCLEOTIDE SEQUENCE [LARGE SCALE GENOMIC DNA]</scope>
    <source>
        <strain evidence="1 2">DSM 16619</strain>
    </source>
</reference>
<keyword evidence="2" id="KW-1185">Reference proteome</keyword>
<protein>
    <recommendedName>
        <fullName evidence="3">DUF1488 domain-containing protein</fullName>
    </recommendedName>
</protein>
<organism evidence="1 2">
    <name type="scientific">Paracidovorax valerianellae</name>
    <dbReference type="NCBI Taxonomy" id="187868"/>
    <lineage>
        <taxon>Bacteria</taxon>
        <taxon>Pseudomonadati</taxon>
        <taxon>Pseudomonadota</taxon>
        <taxon>Betaproteobacteria</taxon>
        <taxon>Burkholderiales</taxon>
        <taxon>Comamonadaceae</taxon>
        <taxon>Paracidovorax</taxon>
    </lineage>
</organism>
<proteinExistence type="predicted"/>
<dbReference type="EMBL" id="FMZC01000024">
    <property type="protein sequence ID" value="SDE65876.1"/>
    <property type="molecule type" value="Genomic_DNA"/>
</dbReference>
<evidence type="ECO:0000313" key="2">
    <source>
        <dbReference type="Proteomes" id="UP000198781"/>
    </source>
</evidence>
<sequence length="84" mass="9567">MSQPPFFHDASGTVRFWIEIQAQWIGASVGKDTLHHRYCPGSVDEDPLDTYRSHAAEIEQAVRRKVEQGAIEPVMLREFDLRAA</sequence>
<evidence type="ECO:0000313" key="1">
    <source>
        <dbReference type="EMBL" id="SDE65876.1"/>
    </source>
</evidence>
<gene>
    <name evidence="1" type="ORF">SAMN05192589_1248</name>
</gene>
<evidence type="ECO:0008006" key="3">
    <source>
        <dbReference type="Google" id="ProtNLM"/>
    </source>
</evidence>
<accession>A0A1G7ER26</accession>
<dbReference type="OrthoDB" id="9153594at2"/>
<dbReference type="Proteomes" id="UP000198781">
    <property type="component" value="Unassembled WGS sequence"/>
</dbReference>
<dbReference type="RefSeq" id="WP_092746007.1">
    <property type="nucleotide sequence ID" value="NZ_FMZC01000024.1"/>
</dbReference>
<dbReference type="InterPro" id="IPR009962">
    <property type="entry name" value="DUF1488"/>
</dbReference>
<dbReference type="Pfam" id="PF07369">
    <property type="entry name" value="DUF1488"/>
    <property type="match status" value="1"/>
</dbReference>
<dbReference type="AlphaFoldDB" id="A0A1G7ER26"/>
<name>A0A1G7ER26_9BURK</name>